<evidence type="ECO:0000256" key="1">
    <source>
        <dbReference type="ARBA" id="ARBA00006484"/>
    </source>
</evidence>
<dbReference type="InterPro" id="IPR020904">
    <property type="entry name" value="Sc_DH/Rdtase_CS"/>
</dbReference>
<dbReference type="GO" id="GO:0030497">
    <property type="term" value="P:fatty acid elongation"/>
    <property type="evidence" value="ECO:0007669"/>
    <property type="project" value="TreeGrafter"/>
</dbReference>
<accession>A0A074TGR0</accession>
<dbReference type="eggNOG" id="COG1028">
    <property type="taxonomic scope" value="Bacteria"/>
</dbReference>
<dbReference type="RefSeq" id="WP_074854971.1">
    <property type="nucleotide sequence ID" value="NZ_FOVB01000007.1"/>
</dbReference>
<dbReference type="PANTHER" id="PTHR42760:SF123">
    <property type="entry name" value="OXIDOREDUCTASE"/>
    <property type="match status" value="1"/>
</dbReference>
<dbReference type="EMBL" id="JHEH01000015">
    <property type="protein sequence ID" value="KEP69305.1"/>
    <property type="molecule type" value="Genomic_DNA"/>
</dbReference>
<dbReference type="PANTHER" id="PTHR42760">
    <property type="entry name" value="SHORT-CHAIN DEHYDROGENASES/REDUCTASES FAMILY MEMBER"/>
    <property type="match status" value="1"/>
</dbReference>
<dbReference type="STRING" id="1185766.SAMN05216224_10727"/>
<comment type="caution">
    <text evidence="2">The sequence shown here is derived from an EMBL/GenBank/DDBJ whole genome shotgun (WGS) entry which is preliminary data.</text>
</comment>
<dbReference type="Proteomes" id="UP000027725">
    <property type="component" value="Unassembled WGS sequence"/>
</dbReference>
<dbReference type="InterPro" id="IPR002347">
    <property type="entry name" value="SDR_fam"/>
</dbReference>
<dbReference type="PROSITE" id="PS00061">
    <property type="entry name" value="ADH_SHORT"/>
    <property type="match status" value="1"/>
</dbReference>
<dbReference type="AlphaFoldDB" id="A0A074TGR0"/>
<dbReference type="PRINTS" id="PR00081">
    <property type="entry name" value="GDHRDH"/>
</dbReference>
<evidence type="ECO:0000313" key="2">
    <source>
        <dbReference type="EMBL" id="KEP69305.1"/>
    </source>
</evidence>
<comment type="similarity">
    <text evidence="1">Belongs to the short-chain dehydrogenases/reductases (SDR) family.</text>
</comment>
<gene>
    <name evidence="2" type="ORF">DL1_04445</name>
</gene>
<evidence type="ECO:0000313" key="3">
    <source>
        <dbReference type="Proteomes" id="UP000027725"/>
    </source>
</evidence>
<sequence>MRKGSTWPCSTSTRPLWRRPRGRGTIFNITSVSGLTGNVGRTAYGATKAGVISMTQVMAAELGALGLRVNAVAPGPIETPMVREMHTDQMRQSWIETVPQRRYGTPDEIAQAVVFLLDERRASYINRQVLAVDGGFTTSRILSGVALKNSPPQTGA</sequence>
<proteinExistence type="inferred from homology"/>
<dbReference type="PRINTS" id="PR00080">
    <property type="entry name" value="SDRFAMILY"/>
</dbReference>
<dbReference type="Pfam" id="PF13561">
    <property type="entry name" value="adh_short_C2"/>
    <property type="match status" value="1"/>
</dbReference>
<keyword evidence="3" id="KW-1185">Reference proteome</keyword>
<dbReference type="SUPFAM" id="SSF51735">
    <property type="entry name" value="NAD(P)-binding Rossmann-fold domains"/>
    <property type="match status" value="1"/>
</dbReference>
<reference evidence="2 3" key="1">
    <citation type="submission" date="2014-03" db="EMBL/GenBank/DDBJ databases">
        <title>The draft genome sequence of Thioclava dalianensis DLFJ1-1.</title>
        <authorList>
            <person name="Lai Q."/>
            <person name="Shao Z."/>
        </authorList>
    </citation>
    <scope>NUCLEOTIDE SEQUENCE [LARGE SCALE GENOMIC DNA]</scope>
    <source>
        <strain evidence="2 3">DLFJ1-1</strain>
    </source>
</reference>
<dbReference type="GO" id="GO:0016616">
    <property type="term" value="F:oxidoreductase activity, acting on the CH-OH group of donors, NAD or NADP as acceptor"/>
    <property type="evidence" value="ECO:0007669"/>
    <property type="project" value="TreeGrafter"/>
</dbReference>
<dbReference type="Gene3D" id="3.40.50.720">
    <property type="entry name" value="NAD(P)-binding Rossmann-like Domain"/>
    <property type="match status" value="1"/>
</dbReference>
<protein>
    <submittedName>
        <fullName evidence="2">3-oxoacyl-ACP reductase</fullName>
    </submittedName>
</protein>
<organism evidence="2 3">
    <name type="scientific">Thioclava dalianensis</name>
    <dbReference type="NCBI Taxonomy" id="1185766"/>
    <lineage>
        <taxon>Bacteria</taxon>
        <taxon>Pseudomonadati</taxon>
        <taxon>Pseudomonadota</taxon>
        <taxon>Alphaproteobacteria</taxon>
        <taxon>Rhodobacterales</taxon>
        <taxon>Paracoccaceae</taxon>
        <taxon>Thioclava</taxon>
    </lineage>
</organism>
<name>A0A074TGR0_9RHOB</name>
<dbReference type="InterPro" id="IPR036291">
    <property type="entry name" value="NAD(P)-bd_dom_sf"/>
</dbReference>